<proteinExistence type="predicted"/>
<reference evidence="2" key="1">
    <citation type="journal article" date="2023" name="Front. Plant Sci.">
        <title>Chromosomal-level genome assembly of Melastoma candidum provides insights into trichome evolution.</title>
        <authorList>
            <person name="Zhong Y."/>
            <person name="Wu W."/>
            <person name="Sun C."/>
            <person name="Zou P."/>
            <person name="Liu Y."/>
            <person name="Dai S."/>
            <person name="Zhou R."/>
        </authorList>
    </citation>
    <scope>NUCLEOTIDE SEQUENCE [LARGE SCALE GENOMIC DNA]</scope>
</reference>
<sequence>MASTSVSWCNACLAHCPKTQITKQPNSFLGINHNVMYNLWSGEGRKSSLNCRTMKVFRVLAVTKGSAESSKSEESLPSWARPHSDEPPPWVRDDGKEGNSASQSFELPYVVYLLASAVTAIAAIGSVFEYVNQRPVFGVLGSDSVFYAPLLGFFAISGIPTSAFLWFKSVQVANKEAEEQDRRDGYIFYPAVIMAIVGQEGKDQEGIDGDDPPQQLSLLQRIDRLDYLMQALEERHCCSLRHSSPSSRMVNEMEDGEGNHPRKTVTTVLEEVESKGTLLERVAVLEDRLMQLSLEMEASHASKSSSSVAPTEKVLPELESSQSDLAVAMLTKNPEEKAESLRSHGMVGDDGGERARSSRSSKRRRIRKEGRRWWIFNGRKSSCCSPSWDVVHLNHPHP</sequence>
<evidence type="ECO:0000313" key="1">
    <source>
        <dbReference type="EMBL" id="KAI4330440.1"/>
    </source>
</evidence>
<name>A0ACB9N7P3_9MYRT</name>
<gene>
    <name evidence="1" type="ORF">MLD38_028730</name>
</gene>
<comment type="caution">
    <text evidence="1">The sequence shown here is derived from an EMBL/GenBank/DDBJ whole genome shotgun (WGS) entry which is preliminary data.</text>
</comment>
<dbReference type="Proteomes" id="UP001057402">
    <property type="component" value="Chromosome 8"/>
</dbReference>
<accession>A0ACB9N7P3</accession>
<dbReference type="EMBL" id="CM042887">
    <property type="protein sequence ID" value="KAI4330440.1"/>
    <property type="molecule type" value="Genomic_DNA"/>
</dbReference>
<evidence type="ECO:0000313" key="2">
    <source>
        <dbReference type="Proteomes" id="UP001057402"/>
    </source>
</evidence>
<organism evidence="1 2">
    <name type="scientific">Melastoma candidum</name>
    <dbReference type="NCBI Taxonomy" id="119954"/>
    <lineage>
        <taxon>Eukaryota</taxon>
        <taxon>Viridiplantae</taxon>
        <taxon>Streptophyta</taxon>
        <taxon>Embryophyta</taxon>
        <taxon>Tracheophyta</taxon>
        <taxon>Spermatophyta</taxon>
        <taxon>Magnoliopsida</taxon>
        <taxon>eudicotyledons</taxon>
        <taxon>Gunneridae</taxon>
        <taxon>Pentapetalae</taxon>
        <taxon>rosids</taxon>
        <taxon>malvids</taxon>
        <taxon>Myrtales</taxon>
        <taxon>Melastomataceae</taxon>
        <taxon>Melastomatoideae</taxon>
        <taxon>Melastomateae</taxon>
        <taxon>Melastoma</taxon>
    </lineage>
</organism>
<keyword evidence="2" id="KW-1185">Reference proteome</keyword>
<protein>
    <submittedName>
        <fullName evidence="1">Uncharacterized protein</fullName>
    </submittedName>
</protein>